<reference evidence="1 2" key="1">
    <citation type="submission" date="2024-01" db="EMBL/GenBank/DDBJ databases">
        <title>A draft genome for the cacao thread blight pathogen Marasmiellus scandens.</title>
        <authorList>
            <person name="Baruah I.K."/>
            <person name="Leung J."/>
            <person name="Bukari Y."/>
            <person name="Amoako-Attah I."/>
            <person name="Meinhardt L.W."/>
            <person name="Bailey B.A."/>
            <person name="Cohen S.P."/>
        </authorList>
    </citation>
    <scope>NUCLEOTIDE SEQUENCE [LARGE SCALE GENOMIC DNA]</scope>
    <source>
        <strain evidence="1 2">GH-19</strain>
    </source>
</reference>
<dbReference type="EMBL" id="JBANRG010000047">
    <property type="protein sequence ID" value="KAK7445448.1"/>
    <property type="molecule type" value="Genomic_DNA"/>
</dbReference>
<evidence type="ECO:0008006" key="3">
    <source>
        <dbReference type="Google" id="ProtNLM"/>
    </source>
</evidence>
<comment type="caution">
    <text evidence="1">The sequence shown here is derived from an EMBL/GenBank/DDBJ whole genome shotgun (WGS) entry which is preliminary data.</text>
</comment>
<dbReference type="Proteomes" id="UP001498398">
    <property type="component" value="Unassembled WGS sequence"/>
</dbReference>
<proteinExistence type="predicted"/>
<evidence type="ECO:0000313" key="2">
    <source>
        <dbReference type="Proteomes" id="UP001498398"/>
    </source>
</evidence>
<keyword evidence="2" id="KW-1185">Reference proteome</keyword>
<dbReference type="SUPFAM" id="SSF51735">
    <property type="entry name" value="NAD(P)-binding Rossmann-fold domains"/>
    <property type="match status" value="1"/>
</dbReference>
<dbReference type="PANTHER" id="PTHR14097:SF8">
    <property type="entry name" value="NAD(P)-BINDING DOMAIN-CONTAINING PROTEIN"/>
    <property type="match status" value="1"/>
</dbReference>
<dbReference type="InterPro" id="IPR036291">
    <property type="entry name" value="NAD(P)-bd_dom_sf"/>
</dbReference>
<gene>
    <name evidence="1" type="ORF">VKT23_014867</name>
</gene>
<evidence type="ECO:0000313" key="1">
    <source>
        <dbReference type="EMBL" id="KAK7445448.1"/>
    </source>
</evidence>
<organism evidence="1 2">
    <name type="scientific">Marasmiellus scandens</name>
    <dbReference type="NCBI Taxonomy" id="2682957"/>
    <lineage>
        <taxon>Eukaryota</taxon>
        <taxon>Fungi</taxon>
        <taxon>Dikarya</taxon>
        <taxon>Basidiomycota</taxon>
        <taxon>Agaricomycotina</taxon>
        <taxon>Agaricomycetes</taxon>
        <taxon>Agaricomycetidae</taxon>
        <taxon>Agaricales</taxon>
        <taxon>Marasmiineae</taxon>
        <taxon>Omphalotaceae</taxon>
        <taxon>Marasmiellus</taxon>
    </lineage>
</organism>
<protein>
    <recommendedName>
        <fullName evidence="3">NAD(P)-binding domain-containing protein</fullName>
    </recommendedName>
</protein>
<accession>A0ABR1J421</accession>
<sequence length="245" mass="27161">MKLLLTGVTGAAGCQIFRDAVADPTISSITVLSRRALPDWLTKSIPNNDKTTTIIVDDFLKYPTDLPPKLATHDACIWALGCSSVGKTEEEYTKITNGYVKHMISSLGEMATLRADKEPFRFVFISAAGADPTKSSSKAMYGRIKRETELYLLDLPVESRIHPIILRPGYFYPEDPNIAKQTRSTAERALSIALRPLVSNFWSSNYIPTGEISQFALKAAKGAWGNSEQVFNNTRMRELLKNLGN</sequence>
<dbReference type="PANTHER" id="PTHR14097">
    <property type="entry name" value="OXIDOREDUCTASE HTATIP2"/>
    <property type="match status" value="1"/>
</dbReference>
<dbReference type="Gene3D" id="3.40.50.720">
    <property type="entry name" value="NAD(P)-binding Rossmann-like Domain"/>
    <property type="match status" value="1"/>
</dbReference>
<name>A0ABR1J421_9AGAR</name>